<evidence type="ECO:0000256" key="1">
    <source>
        <dbReference type="SAM" id="Coils"/>
    </source>
</evidence>
<feature type="compositionally biased region" description="Polar residues" evidence="2">
    <location>
        <begin position="105"/>
        <end position="120"/>
    </location>
</feature>
<feature type="compositionally biased region" description="Polar residues" evidence="2">
    <location>
        <begin position="85"/>
        <end position="96"/>
    </location>
</feature>
<reference evidence="3 4" key="1">
    <citation type="submission" date="2014-06" db="EMBL/GenBank/DDBJ databases">
        <authorList>
            <person name="Swart Estienne"/>
        </authorList>
    </citation>
    <scope>NUCLEOTIDE SEQUENCE [LARGE SCALE GENOMIC DNA]</scope>
    <source>
        <strain evidence="3 4">130c</strain>
    </source>
</reference>
<dbReference type="EMBL" id="CCKQ01007753">
    <property type="protein sequence ID" value="CDW79173.1"/>
    <property type="molecule type" value="Genomic_DNA"/>
</dbReference>
<feature type="region of interest" description="Disordered" evidence="2">
    <location>
        <begin position="367"/>
        <end position="389"/>
    </location>
</feature>
<dbReference type="InParanoid" id="A0A078AE32"/>
<sequence length="588" mass="68818">MVSVYKNEEQFDDLDVAPFFKQETSISKLDQQVIKKSDQNIKKLLKKIDKQSVQYVEWMRKKQAERQKKGYTSVHGMYHQDRDNQQTTDNTSNKRSQIIDRKKSTYTFQNSQRLSRSGSRAESARPGTAMADRNQPPNMESLYKGTATYLDYKRRTSPVNLKLLIDRLQNPKTFIQYQDLEEISQSRQATLQSAREDLSLLQNQLKYIDREKLKVDQDFMQTQIFYNRGIIPQSHRLSTNPEDIADKEEMLQETLRIRQNSNSQYLKALSSSRKSIDQSQLLAKRSSIFKQYSMKGLNGQNYRNSRVKNESAIKENQIRMLFKNIKEQKEKQLQGRYQDLEKSQDSLNNALQRVKDEEMRGRLEKYANQLFKTTDSKKRQKSQTNSKNNTDVIRILNLDPGPSKKPKLYKIYNDSQPIEKKVGDLIMLTQRAGGNIRNHQKGLKSEIENRETKTKQQEQLRSGKNLIYKQIVQNQHKNHKSLSRTINADLSNFDQSQNSKVYDSEGNIVNKTRALRERFYQRQISQYGQKPSNVMVDKNLQKVLEYVTQDMQTAMPKRNALNILQSIKSDVKKANYLDTFIVPSKQIS</sequence>
<evidence type="ECO:0000313" key="3">
    <source>
        <dbReference type="EMBL" id="CDW79173.1"/>
    </source>
</evidence>
<dbReference type="Proteomes" id="UP000039865">
    <property type="component" value="Unassembled WGS sequence"/>
</dbReference>
<accession>A0A078AE32</accession>
<gene>
    <name evidence="3" type="primary">Contig5102.g5456</name>
    <name evidence="3" type="ORF">STYLEM_8159</name>
</gene>
<organism evidence="3 4">
    <name type="scientific">Stylonychia lemnae</name>
    <name type="common">Ciliate</name>
    <dbReference type="NCBI Taxonomy" id="5949"/>
    <lineage>
        <taxon>Eukaryota</taxon>
        <taxon>Sar</taxon>
        <taxon>Alveolata</taxon>
        <taxon>Ciliophora</taxon>
        <taxon>Intramacronucleata</taxon>
        <taxon>Spirotrichea</taxon>
        <taxon>Stichotrichia</taxon>
        <taxon>Sporadotrichida</taxon>
        <taxon>Oxytrichidae</taxon>
        <taxon>Stylonychinae</taxon>
        <taxon>Stylonychia</taxon>
    </lineage>
</organism>
<protein>
    <submittedName>
        <fullName evidence="3">Uncharacterized protein</fullName>
    </submittedName>
</protein>
<dbReference type="AlphaFoldDB" id="A0A078AE32"/>
<evidence type="ECO:0000313" key="4">
    <source>
        <dbReference type="Proteomes" id="UP000039865"/>
    </source>
</evidence>
<proteinExistence type="predicted"/>
<evidence type="ECO:0000256" key="2">
    <source>
        <dbReference type="SAM" id="MobiDB-lite"/>
    </source>
</evidence>
<name>A0A078AE32_STYLE</name>
<feature type="region of interest" description="Disordered" evidence="2">
    <location>
        <begin position="64"/>
        <end position="140"/>
    </location>
</feature>
<feature type="coiled-coil region" evidence="1">
    <location>
        <begin position="323"/>
        <end position="360"/>
    </location>
</feature>
<keyword evidence="1" id="KW-0175">Coiled coil</keyword>
<keyword evidence="4" id="KW-1185">Reference proteome</keyword>